<evidence type="ECO:0000313" key="3">
    <source>
        <dbReference type="Proteomes" id="UP000034107"/>
    </source>
</evidence>
<accession>A0A0G1RKE9</accession>
<dbReference type="EMBL" id="LCLS01000017">
    <property type="protein sequence ID" value="KKU21425.1"/>
    <property type="molecule type" value="Genomic_DNA"/>
</dbReference>
<reference evidence="2 3" key="1">
    <citation type="journal article" date="2015" name="Nature">
        <title>rRNA introns, odd ribosomes, and small enigmatic genomes across a large radiation of phyla.</title>
        <authorList>
            <person name="Brown C.T."/>
            <person name="Hug L.A."/>
            <person name="Thomas B.C."/>
            <person name="Sharon I."/>
            <person name="Castelle C.J."/>
            <person name="Singh A."/>
            <person name="Wilkins M.J."/>
            <person name="Williams K.H."/>
            <person name="Banfield J.F."/>
        </authorList>
    </citation>
    <scope>NUCLEOTIDE SEQUENCE [LARGE SCALE GENOMIC DNA]</scope>
</reference>
<feature type="domain" description="S1 motif" evidence="1">
    <location>
        <begin position="209"/>
        <end position="278"/>
    </location>
</feature>
<dbReference type="InterPro" id="IPR052757">
    <property type="entry name" value="Ribosomal_protein_S1"/>
</dbReference>
<dbReference type="SMART" id="SM00316">
    <property type="entry name" value="S1"/>
    <property type="match status" value="4"/>
</dbReference>
<feature type="domain" description="S1 motif" evidence="1">
    <location>
        <begin position="114"/>
        <end position="192"/>
    </location>
</feature>
<dbReference type="CDD" id="cd04465">
    <property type="entry name" value="S1_RPS1_repeat_ec2_hs2"/>
    <property type="match status" value="1"/>
</dbReference>
<protein>
    <submittedName>
        <fullName evidence="2">RNA binding S1 domain protein</fullName>
    </submittedName>
</protein>
<comment type="caution">
    <text evidence="2">The sequence shown here is derived from an EMBL/GenBank/DDBJ whole genome shotgun (WGS) entry which is preliminary data.</text>
</comment>
<dbReference type="PRINTS" id="PR00681">
    <property type="entry name" value="RIBOSOMALS1"/>
</dbReference>
<dbReference type="Pfam" id="PF00575">
    <property type="entry name" value="S1"/>
    <property type="match status" value="3"/>
</dbReference>
<dbReference type="PROSITE" id="PS50126">
    <property type="entry name" value="S1"/>
    <property type="match status" value="4"/>
</dbReference>
<dbReference type="InterPro" id="IPR012340">
    <property type="entry name" value="NA-bd_OB-fold"/>
</dbReference>
<feature type="domain" description="S1 motif" evidence="1">
    <location>
        <begin position="295"/>
        <end position="362"/>
    </location>
</feature>
<dbReference type="SUPFAM" id="SSF50249">
    <property type="entry name" value="Nucleic acid-binding proteins"/>
    <property type="match status" value="4"/>
</dbReference>
<dbReference type="InterPro" id="IPR035104">
    <property type="entry name" value="Ribosomal_protein_S1-like"/>
</dbReference>
<dbReference type="GO" id="GO:0003676">
    <property type="term" value="F:nucleic acid binding"/>
    <property type="evidence" value="ECO:0007669"/>
    <property type="project" value="InterPro"/>
</dbReference>
<sequence length="379" mass="41971">MRTSIKKQEGLEFQMLKTNPGLMPILREGELVSVILTEKANRAVYFDVSRIGTGVIYGIELINARSILKNLEIGDAVTAKVVLPENQDGFIELSLVEAGKQKAWQELKELKDTDQTIEAKVVGSNTGGLLLDVKGIQGFLPASQLSNENYPQSESGDRQVVTDELKKFIGQEIKVKIISLNPRTNKLIFSEREVGAENVKELLQKYKEGDVIQGIISGVADFGAFIKFADQPEIEGLIHISELSHNMLDNPKEVVSIGDMVQAKIVEIKEGRVSLSLRALQEDPWSKAGEKFKGGDKVKGTIYKLNPFGAFVKLSHDLMGLIHVSEFGSVEELKKNLEPGKEYNFNIESVKPEEKRIVLKLVGKESAPKLQKKDGEESV</sequence>
<gene>
    <name evidence="2" type="ORF">UX31_C0017G0009</name>
</gene>
<feature type="domain" description="S1 motif" evidence="1">
    <location>
        <begin position="29"/>
        <end position="96"/>
    </location>
</feature>
<evidence type="ECO:0000313" key="2">
    <source>
        <dbReference type="EMBL" id="KKU21425.1"/>
    </source>
</evidence>
<evidence type="ECO:0000259" key="1">
    <source>
        <dbReference type="PROSITE" id="PS50126"/>
    </source>
</evidence>
<organism evidence="2 3">
    <name type="scientific">Candidatus Nomurabacteria bacterium GW2011_GWA1_46_11</name>
    <dbReference type="NCBI Taxonomy" id="1618732"/>
    <lineage>
        <taxon>Bacteria</taxon>
        <taxon>Candidatus Nomuraibacteriota</taxon>
    </lineage>
</organism>
<dbReference type="Proteomes" id="UP000034107">
    <property type="component" value="Unassembled WGS sequence"/>
</dbReference>
<dbReference type="InterPro" id="IPR003029">
    <property type="entry name" value="S1_domain"/>
</dbReference>
<name>A0A0G1RKE9_9BACT</name>
<dbReference type="AlphaFoldDB" id="A0A0G1RKE9"/>
<dbReference type="Gene3D" id="2.40.50.140">
    <property type="entry name" value="Nucleic acid-binding proteins"/>
    <property type="match status" value="4"/>
</dbReference>
<dbReference type="PANTHER" id="PTHR47559:SF1">
    <property type="entry name" value="OS03G0844900 PROTEIN"/>
    <property type="match status" value="1"/>
</dbReference>
<proteinExistence type="predicted"/>
<dbReference type="PANTHER" id="PTHR47559">
    <property type="entry name" value="OS03G0844900 PROTEIN"/>
    <property type="match status" value="1"/>
</dbReference>